<feature type="region of interest" description="Disordered" evidence="1">
    <location>
        <begin position="42"/>
        <end position="100"/>
    </location>
</feature>
<dbReference type="AlphaFoldDB" id="A0A8K0LD95"/>
<dbReference type="Proteomes" id="UP000809789">
    <property type="component" value="Unassembled WGS sequence"/>
</dbReference>
<evidence type="ECO:0000313" key="3">
    <source>
        <dbReference type="Proteomes" id="UP000809789"/>
    </source>
</evidence>
<protein>
    <submittedName>
        <fullName evidence="2">Uncharacterized protein</fullName>
    </submittedName>
</protein>
<gene>
    <name evidence="2" type="ORF">KVT40_001717</name>
</gene>
<feature type="compositionally biased region" description="Low complexity" evidence="1">
    <location>
        <begin position="124"/>
        <end position="139"/>
    </location>
</feature>
<dbReference type="OrthoDB" id="10631196at2759"/>
<evidence type="ECO:0000313" key="2">
    <source>
        <dbReference type="EMBL" id="KAG8630098.1"/>
    </source>
</evidence>
<keyword evidence="3" id="KW-1185">Reference proteome</keyword>
<sequence length="260" mass="27531">MKLFEKVSLSKPSAAAIAPARKESAKPLSILTKYPLRVVKSMSSLRTPTSPADIKLPETPENKGPEWIEMKGLSKKDATPSSVGSNKPLPPLPANANQEHMWSVRSSLDMFDYQALSTPKADRASTSAPSNPAASTSSTGGQGCENYQTPISKDRTPHTPSPLSFSRPRPAPTPRPSPREAWWLPASSPAAGEAGLAGEESPAPLGGCKGKSTGVDVSALVEWVGRTREEVKGWRHGGEKTRVMRAVGLVEGAVGECLGE</sequence>
<proteinExistence type="predicted"/>
<feature type="region of interest" description="Disordered" evidence="1">
    <location>
        <begin position="118"/>
        <end position="212"/>
    </location>
</feature>
<name>A0A8K0LD95_9PEZI</name>
<accession>A0A8K0LD95</accession>
<organism evidence="2 3">
    <name type="scientific">Elsinoe batatas</name>
    <dbReference type="NCBI Taxonomy" id="2601811"/>
    <lineage>
        <taxon>Eukaryota</taxon>
        <taxon>Fungi</taxon>
        <taxon>Dikarya</taxon>
        <taxon>Ascomycota</taxon>
        <taxon>Pezizomycotina</taxon>
        <taxon>Dothideomycetes</taxon>
        <taxon>Dothideomycetidae</taxon>
        <taxon>Myriangiales</taxon>
        <taxon>Elsinoaceae</taxon>
        <taxon>Elsinoe</taxon>
    </lineage>
</organism>
<comment type="caution">
    <text evidence="2">The sequence shown here is derived from an EMBL/GenBank/DDBJ whole genome shotgun (WGS) entry which is preliminary data.</text>
</comment>
<feature type="compositionally biased region" description="Basic and acidic residues" evidence="1">
    <location>
        <begin position="55"/>
        <end position="78"/>
    </location>
</feature>
<dbReference type="EMBL" id="JAESVG020000002">
    <property type="protein sequence ID" value="KAG8630098.1"/>
    <property type="molecule type" value="Genomic_DNA"/>
</dbReference>
<feature type="compositionally biased region" description="Low complexity" evidence="1">
    <location>
        <begin position="184"/>
        <end position="203"/>
    </location>
</feature>
<reference evidence="2" key="1">
    <citation type="submission" date="2021-07" db="EMBL/GenBank/DDBJ databases">
        <title>Elsinoe batatas strain:CRI-CJ2 Genome sequencing and assembly.</title>
        <authorList>
            <person name="Huang L."/>
        </authorList>
    </citation>
    <scope>NUCLEOTIDE SEQUENCE</scope>
    <source>
        <strain evidence="2">CRI-CJ2</strain>
    </source>
</reference>
<evidence type="ECO:0000256" key="1">
    <source>
        <dbReference type="SAM" id="MobiDB-lite"/>
    </source>
</evidence>